<accession>A0ACC6P5Q9</accession>
<reference evidence="1" key="1">
    <citation type="submission" date="2023-10" db="EMBL/GenBank/DDBJ databases">
        <title>Amphibacter perezi, gen. nov., sp. nov. a novel taxa of the family Comamonadaceae, class Betaproteobacteria isolated from the skin microbiota of Pelophylax perezi from different populations.</title>
        <authorList>
            <person name="Costa S."/>
            <person name="Proenca D.N."/>
            <person name="Lopes I."/>
            <person name="Morais P.V."/>
        </authorList>
    </citation>
    <scope>NUCLEOTIDE SEQUENCE</scope>
    <source>
        <strain evidence="1">SL12-8</strain>
    </source>
</reference>
<dbReference type="Proteomes" id="UP001364695">
    <property type="component" value="Unassembled WGS sequence"/>
</dbReference>
<gene>
    <name evidence="1" type="primary">surE</name>
    <name evidence="1" type="ORF">RV045_13885</name>
</gene>
<protein>
    <submittedName>
        <fullName evidence="1">5'/3'-nucleotidase SurE</fullName>
        <ecNumber evidence="1">3.1.3.5</ecNumber>
        <ecNumber evidence="1">3.1.3.6</ecNumber>
    </submittedName>
</protein>
<evidence type="ECO:0000313" key="1">
    <source>
        <dbReference type="EMBL" id="MEJ7139512.1"/>
    </source>
</evidence>
<organism evidence="1 2">
    <name type="scientific">Amphibiibacter pelophylacis</name>
    <dbReference type="NCBI Taxonomy" id="1799477"/>
    <lineage>
        <taxon>Bacteria</taxon>
        <taxon>Pseudomonadati</taxon>
        <taxon>Pseudomonadota</taxon>
        <taxon>Betaproteobacteria</taxon>
        <taxon>Burkholderiales</taxon>
        <taxon>Sphaerotilaceae</taxon>
        <taxon>Amphibiibacter</taxon>
    </lineage>
</organism>
<dbReference type="EMBL" id="JAWDIE010000031">
    <property type="protein sequence ID" value="MEJ7139512.1"/>
    <property type="molecule type" value="Genomic_DNA"/>
</dbReference>
<dbReference type="EC" id="3.1.3.6" evidence="1"/>
<keyword evidence="2" id="KW-1185">Reference proteome</keyword>
<name>A0ACC6P5Q9_9BURK</name>
<proteinExistence type="predicted"/>
<comment type="caution">
    <text evidence="1">The sequence shown here is derived from an EMBL/GenBank/DDBJ whole genome shotgun (WGS) entry which is preliminary data.</text>
</comment>
<keyword evidence="1" id="KW-0378">Hydrolase</keyword>
<evidence type="ECO:0000313" key="2">
    <source>
        <dbReference type="Proteomes" id="UP001364695"/>
    </source>
</evidence>
<sequence>MHILISNDDGYRAPGIAALVQACRRIGSHVRISVVAPEQNASGTSNALTLTRPLSVFRAHLPAWGDAPAHAAQDIQPEQMAHVVNGTPADSVHLALTGLLDSPPDLIVSGINQGENMAEDTLYSGTVAAAMEGYLFGVPALAFSLQGKGWGSLAESVGAVEGVLRQVLSRWDDLRGQPWLLNVNMPARPDVAALPIELTRLGKRHASAPCMPQTSPRGDTIYWIGPAGEMKDDLPGTDFHAVAQGRLSVTPLQGDLTAPEMLPPGQRSTTPMAVWRSLWPAL</sequence>
<dbReference type="EC" id="3.1.3.5" evidence="1"/>